<dbReference type="AlphaFoldDB" id="A0AAE3YH42"/>
<keyword evidence="3 8" id="KW-0238">DNA-binding</keyword>
<dbReference type="Gene3D" id="3.40.50.2300">
    <property type="match status" value="1"/>
</dbReference>
<dbReference type="SMART" id="SM00421">
    <property type="entry name" value="HTH_LUXR"/>
    <property type="match status" value="1"/>
</dbReference>
<proteinExistence type="predicted"/>
<organism evidence="8 9">
    <name type="scientific">Falsarthrobacter nasiphocae</name>
    <dbReference type="NCBI Taxonomy" id="189863"/>
    <lineage>
        <taxon>Bacteria</taxon>
        <taxon>Bacillati</taxon>
        <taxon>Actinomycetota</taxon>
        <taxon>Actinomycetes</taxon>
        <taxon>Micrococcales</taxon>
        <taxon>Micrococcaceae</taxon>
        <taxon>Falsarthrobacter</taxon>
    </lineage>
</organism>
<keyword evidence="4" id="KW-0804">Transcription</keyword>
<evidence type="ECO:0000256" key="5">
    <source>
        <dbReference type="PROSITE-ProRule" id="PRU00169"/>
    </source>
</evidence>
<keyword evidence="1 5" id="KW-0597">Phosphoprotein</keyword>
<dbReference type="GO" id="GO:0003677">
    <property type="term" value="F:DNA binding"/>
    <property type="evidence" value="ECO:0007669"/>
    <property type="project" value="UniProtKB-KW"/>
</dbReference>
<dbReference type="SMART" id="SM00448">
    <property type="entry name" value="REC"/>
    <property type="match status" value="1"/>
</dbReference>
<comment type="caution">
    <text evidence="8">The sequence shown here is derived from an EMBL/GenBank/DDBJ whole genome shotgun (WGS) entry which is preliminary data.</text>
</comment>
<sequence length="215" mass="22300">MRIVLADDHPVVRAGVRALVSLVEGADVVGEAGSAEETLTVVRELRAAGEPAQIVLMDLNMPSTSAELGGIAATRALTRDGGPERVIVLTTFDAEADVVSAIDAGARGYLFKDSEPAVIGEALATVAGGGQYYAPRAAAALAAAVRRTTQPEALLTERELDVARLLATGAGNRQIAKALFISEATVKTHLIHVYRKLGATNRTAAVAALHEEGLV</sequence>
<evidence type="ECO:0000313" key="8">
    <source>
        <dbReference type="EMBL" id="MDR6892099.1"/>
    </source>
</evidence>
<dbReference type="PANTHER" id="PTHR43214">
    <property type="entry name" value="TWO-COMPONENT RESPONSE REGULATOR"/>
    <property type="match status" value="1"/>
</dbReference>
<dbReference type="PRINTS" id="PR00038">
    <property type="entry name" value="HTHLUXR"/>
</dbReference>
<dbReference type="GO" id="GO:0000160">
    <property type="term" value="P:phosphorelay signal transduction system"/>
    <property type="evidence" value="ECO:0007669"/>
    <property type="project" value="InterPro"/>
</dbReference>
<evidence type="ECO:0000256" key="1">
    <source>
        <dbReference type="ARBA" id="ARBA00022553"/>
    </source>
</evidence>
<protein>
    <submittedName>
        <fullName evidence="8">DNA-binding NarL/FixJ family response regulator</fullName>
    </submittedName>
</protein>
<dbReference type="RefSeq" id="WP_309850645.1">
    <property type="nucleotide sequence ID" value="NZ_BAAAIU010000005.1"/>
</dbReference>
<keyword evidence="9" id="KW-1185">Reference proteome</keyword>
<dbReference type="EMBL" id="JAVDUI010000001">
    <property type="protein sequence ID" value="MDR6892099.1"/>
    <property type="molecule type" value="Genomic_DNA"/>
</dbReference>
<evidence type="ECO:0000313" key="9">
    <source>
        <dbReference type="Proteomes" id="UP001247307"/>
    </source>
</evidence>
<dbReference type="InterPro" id="IPR000792">
    <property type="entry name" value="Tscrpt_reg_LuxR_C"/>
</dbReference>
<evidence type="ECO:0000256" key="3">
    <source>
        <dbReference type="ARBA" id="ARBA00023125"/>
    </source>
</evidence>
<dbReference type="SUPFAM" id="SSF52172">
    <property type="entry name" value="CheY-like"/>
    <property type="match status" value="1"/>
</dbReference>
<dbReference type="InterPro" id="IPR011006">
    <property type="entry name" value="CheY-like_superfamily"/>
</dbReference>
<feature type="modified residue" description="4-aspartylphosphate" evidence="5">
    <location>
        <position position="58"/>
    </location>
</feature>
<dbReference type="SUPFAM" id="SSF46894">
    <property type="entry name" value="C-terminal effector domain of the bipartite response regulators"/>
    <property type="match status" value="1"/>
</dbReference>
<dbReference type="PROSITE" id="PS00622">
    <property type="entry name" value="HTH_LUXR_1"/>
    <property type="match status" value="1"/>
</dbReference>
<keyword evidence="2" id="KW-0805">Transcription regulation</keyword>
<dbReference type="Pfam" id="PF00196">
    <property type="entry name" value="GerE"/>
    <property type="match status" value="1"/>
</dbReference>
<dbReference type="CDD" id="cd17535">
    <property type="entry name" value="REC_NarL-like"/>
    <property type="match status" value="1"/>
</dbReference>
<accession>A0AAE3YH42</accession>
<dbReference type="PROSITE" id="PS50043">
    <property type="entry name" value="HTH_LUXR_2"/>
    <property type="match status" value="1"/>
</dbReference>
<dbReference type="Proteomes" id="UP001247307">
    <property type="component" value="Unassembled WGS sequence"/>
</dbReference>
<dbReference type="InterPro" id="IPR001789">
    <property type="entry name" value="Sig_transdc_resp-reg_receiver"/>
</dbReference>
<dbReference type="PANTHER" id="PTHR43214:SF24">
    <property type="entry name" value="TRANSCRIPTIONAL REGULATORY PROTEIN NARL-RELATED"/>
    <property type="match status" value="1"/>
</dbReference>
<evidence type="ECO:0000256" key="4">
    <source>
        <dbReference type="ARBA" id="ARBA00023163"/>
    </source>
</evidence>
<name>A0AAE3YH42_9MICC</name>
<evidence type="ECO:0000259" key="6">
    <source>
        <dbReference type="PROSITE" id="PS50043"/>
    </source>
</evidence>
<dbReference type="InterPro" id="IPR058245">
    <property type="entry name" value="NreC/VraR/RcsB-like_REC"/>
</dbReference>
<dbReference type="InterPro" id="IPR039420">
    <property type="entry name" value="WalR-like"/>
</dbReference>
<dbReference type="GO" id="GO:0006355">
    <property type="term" value="P:regulation of DNA-templated transcription"/>
    <property type="evidence" value="ECO:0007669"/>
    <property type="project" value="InterPro"/>
</dbReference>
<reference evidence="8" key="1">
    <citation type="submission" date="2023-07" db="EMBL/GenBank/DDBJ databases">
        <title>Sequencing the genomes of 1000 actinobacteria strains.</title>
        <authorList>
            <person name="Klenk H.-P."/>
        </authorList>
    </citation>
    <scope>NUCLEOTIDE SEQUENCE</scope>
    <source>
        <strain evidence="8">DSM 13988</strain>
    </source>
</reference>
<feature type="domain" description="Response regulatory" evidence="7">
    <location>
        <begin position="2"/>
        <end position="127"/>
    </location>
</feature>
<feature type="domain" description="HTH luxR-type" evidence="6">
    <location>
        <begin position="148"/>
        <end position="213"/>
    </location>
</feature>
<gene>
    <name evidence="8" type="ORF">J2S35_001039</name>
</gene>
<dbReference type="CDD" id="cd06170">
    <property type="entry name" value="LuxR_C_like"/>
    <property type="match status" value="1"/>
</dbReference>
<evidence type="ECO:0000259" key="7">
    <source>
        <dbReference type="PROSITE" id="PS50110"/>
    </source>
</evidence>
<dbReference type="Pfam" id="PF00072">
    <property type="entry name" value="Response_reg"/>
    <property type="match status" value="1"/>
</dbReference>
<evidence type="ECO:0000256" key="2">
    <source>
        <dbReference type="ARBA" id="ARBA00023015"/>
    </source>
</evidence>
<dbReference type="PROSITE" id="PS50110">
    <property type="entry name" value="RESPONSE_REGULATORY"/>
    <property type="match status" value="1"/>
</dbReference>
<dbReference type="InterPro" id="IPR016032">
    <property type="entry name" value="Sig_transdc_resp-reg_C-effctor"/>
</dbReference>